<keyword evidence="4" id="KW-1185">Reference proteome</keyword>
<sequence>MTSFASNDVLALRDLIVLISGLGLVVLGIWMWRLISRPVTRQQPRDRRLHTMIVLGMLAFASAPIIFLAFNFSRLQPTSFATEEPTRTVLNAPTRVGGIDMPSGTRLQLEREEQLDSFSSAVFTSPVQAYGVPAMRINRQLRVTQRDGDEVHEPTGAYVTVAGDQTVDGWTCTSGAVEGRRRPTLHFQLARDGSARAFEGCLTAAGNLVDGHALPLGSDIGAAKYPDRPAIRWRVSPGDDKLFTVRGIPVYNATLLVDAKRQVVGVQHAQLACRLTLGPVTYAPGTEIESADGDWRKRFPDAWFFKTSSTRLATQVGGDITPGAWVVQSPDGVLRGTMAARGDARTLGRDKSTRTPGFAAPAQDEPCPFVPAAQS</sequence>
<dbReference type="OrthoDB" id="8641729at2"/>
<dbReference type="EMBL" id="CP043046">
    <property type="protein sequence ID" value="QEI04592.1"/>
    <property type="molecule type" value="Genomic_DNA"/>
</dbReference>
<proteinExistence type="predicted"/>
<evidence type="ECO:0000256" key="1">
    <source>
        <dbReference type="SAM" id="MobiDB-lite"/>
    </source>
</evidence>
<feature type="transmembrane region" description="Helical" evidence="2">
    <location>
        <begin position="15"/>
        <end position="32"/>
    </location>
</feature>
<feature type="compositionally biased region" description="Basic and acidic residues" evidence="1">
    <location>
        <begin position="342"/>
        <end position="353"/>
    </location>
</feature>
<feature type="transmembrane region" description="Helical" evidence="2">
    <location>
        <begin position="53"/>
        <end position="72"/>
    </location>
</feature>
<accession>A0A5C0AR60</accession>
<keyword evidence="2" id="KW-1133">Transmembrane helix</keyword>
<dbReference type="KEGG" id="pacr:FXN63_01140"/>
<dbReference type="RefSeq" id="WP_148812043.1">
    <property type="nucleotide sequence ID" value="NZ_CP043046.1"/>
</dbReference>
<dbReference type="Proteomes" id="UP000325161">
    <property type="component" value="Chromosome"/>
</dbReference>
<reference evidence="3 4" key="1">
    <citation type="submission" date="2019-08" db="EMBL/GenBank/DDBJ databases">
        <title>Amphibian skin-associated Pigmentiphaga: genome sequence and occurrence across geography and hosts.</title>
        <authorList>
            <person name="Bletz M.C."/>
            <person name="Bunk B."/>
            <person name="Sproeer C."/>
            <person name="Biwer P."/>
            <person name="Reiter S."/>
            <person name="Rabemananjara F.C.E."/>
            <person name="Schulz S."/>
            <person name="Overmann J."/>
            <person name="Vences M."/>
        </authorList>
    </citation>
    <scope>NUCLEOTIDE SEQUENCE [LARGE SCALE GENOMIC DNA]</scope>
    <source>
        <strain evidence="3 4">Mada1488</strain>
    </source>
</reference>
<evidence type="ECO:0000256" key="2">
    <source>
        <dbReference type="SAM" id="Phobius"/>
    </source>
</evidence>
<organism evidence="3 4">
    <name type="scientific">Pigmentiphaga aceris</name>
    <dbReference type="NCBI Taxonomy" id="1940612"/>
    <lineage>
        <taxon>Bacteria</taxon>
        <taxon>Pseudomonadati</taxon>
        <taxon>Pseudomonadota</taxon>
        <taxon>Betaproteobacteria</taxon>
        <taxon>Burkholderiales</taxon>
        <taxon>Alcaligenaceae</taxon>
        <taxon>Pigmentiphaga</taxon>
    </lineage>
</organism>
<evidence type="ECO:0000313" key="3">
    <source>
        <dbReference type="EMBL" id="QEI04592.1"/>
    </source>
</evidence>
<gene>
    <name evidence="3" type="ORF">FXN63_01140</name>
</gene>
<feature type="region of interest" description="Disordered" evidence="1">
    <location>
        <begin position="342"/>
        <end position="375"/>
    </location>
</feature>
<keyword evidence="2" id="KW-0812">Transmembrane</keyword>
<keyword evidence="2" id="KW-0472">Membrane</keyword>
<evidence type="ECO:0000313" key="4">
    <source>
        <dbReference type="Proteomes" id="UP000325161"/>
    </source>
</evidence>
<dbReference type="AlphaFoldDB" id="A0A5C0AR60"/>
<protein>
    <submittedName>
        <fullName evidence="3">Uncharacterized protein</fullName>
    </submittedName>
</protein>
<name>A0A5C0AR60_9BURK</name>